<evidence type="ECO:0000313" key="5">
    <source>
        <dbReference type="EMBL" id="PCC52296.1"/>
    </source>
</evidence>
<dbReference type="InterPro" id="IPR036390">
    <property type="entry name" value="WH_DNA-bd_sf"/>
</dbReference>
<reference evidence="5 6" key="1">
    <citation type="journal article" date="2017" name="Elife">
        <title>Extensive horizontal gene transfer in cheese-associated bacteria.</title>
        <authorList>
            <person name="Bonham K.S."/>
            <person name="Wolfe B.E."/>
            <person name="Dutton R.J."/>
        </authorList>
    </citation>
    <scope>NUCLEOTIDE SEQUENCE [LARGE SCALE GENOMIC DNA]</scope>
    <source>
        <strain evidence="5 6">738_8</strain>
    </source>
</reference>
<dbReference type="Gene3D" id="1.20.120.530">
    <property type="entry name" value="GntR ligand-binding domain-like"/>
    <property type="match status" value="1"/>
</dbReference>
<dbReference type="PANTHER" id="PTHR43537:SF24">
    <property type="entry name" value="GLUCONATE OPERON TRANSCRIPTIONAL REPRESSOR"/>
    <property type="match status" value="1"/>
</dbReference>
<name>A0A2A3ZL66_BREAU</name>
<dbReference type="InterPro" id="IPR011711">
    <property type="entry name" value="GntR_C"/>
</dbReference>
<keyword evidence="3" id="KW-0804">Transcription</keyword>
<dbReference type="Pfam" id="PF00392">
    <property type="entry name" value="GntR"/>
    <property type="match status" value="1"/>
</dbReference>
<dbReference type="Pfam" id="PF07729">
    <property type="entry name" value="FCD"/>
    <property type="match status" value="1"/>
</dbReference>
<sequence length="224" mass="25548">MSIPNQAGRRKSRTVKQSAKDMAYQHISEQILRGTFAAGEFLDETELALAIGVSRTPVREALLRLQAERFIELLPRRGAQVRSITVSEMHEVYETRIMIESTAYSRICRAHRPIPSAARDLMAEMKAAGDSLDWPAYGQLDQRFHALLVQCADNSVMHHLYEILRPQHVRIAIRAIRESPGRRATIEREHERILDALAEGDDERAVIILREHLREVPEVVEALD</sequence>
<dbReference type="InterPro" id="IPR000524">
    <property type="entry name" value="Tscrpt_reg_HTH_GntR"/>
</dbReference>
<dbReference type="SMART" id="SM00345">
    <property type="entry name" value="HTH_GNTR"/>
    <property type="match status" value="1"/>
</dbReference>
<keyword evidence="2" id="KW-0238">DNA-binding</keyword>
<dbReference type="Proteomes" id="UP000217881">
    <property type="component" value="Unassembled WGS sequence"/>
</dbReference>
<dbReference type="SUPFAM" id="SSF46785">
    <property type="entry name" value="Winged helix' DNA-binding domain"/>
    <property type="match status" value="1"/>
</dbReference>
<keyword evidence="1" id="KW-0805">Transcription regulation</keyword>
<organism evidence="5 6">
    <name type="scientific">Brevibacterium aurantiacum</name>
    <dbReference type="NCBI Taxonomy" id="273384"/>
    <lineage>
        <taxon>Bacteria</taxon>
        <taxon>Bacillati</taxon>
        <taxon>Actinomycetota</taxon>
        <taxon>Actinomycetes</taxon>
        <taxon>Micrococcales</taxon>
        <taxon>Brevibacteriaceae</taxon>
        <taxon>Brevibacterium</taxon>
    </lineage>
</organism>
<dbReference type="CDD" id="cd07377">
    <property type="entry name" value="WHTH_GntR"/>
    <property type="match status" value="1"/>
</dbReference>
<dbReference type="PANTHER" id="PTHR43537">
    <property type="entry name" value="TRANSCRIPTIONAL REGULATOR, GNTR FAMILY"/>
    <property type="match status" value="1"/>
</dbReference>
<evidence type="ECO:0000313" key="6">
    <source>
        <dbReference type="Proteomes" id="UP000217881"/>
    </source>
</evidence>
<protein>
    <recommendedName>
        <fullName evidence="4">HTH gntR-type domain-containing protein</fullName>
    </recommendedName>
</protein>
<proteinExistence type="predicted"/>
<gene>
    <name evidence="5" type="ORF">CIK59_17355</name>
</gene>
<dbReference type="AlphaFoldDB" id="A0A2A3ZL66"/>
<accession>A0A2A3ZL66</accession>
<dbReference type="EMBL" id="NRHA01000025">
    <property type="protein sequence ID" value="PCC52296.1"/>
    <property type="molecule type" value="Genomic_DNA"/>
</dbReference>
<dbReference type="Gene3D" id="1.10.10.10">
    <property type="entry name" value="Winged helix-like DNA-binding domain superfamily/Winged helix DNA-binding domain"/>
    <property type="match status" value="1"/>
</dbReference>
<evidence type="ECO:0000256" key="1">
    <source>
        <dbReference type="ARBA" id="ARBA00023015"/>
    </source>
</evidence>
<dbReference type="InterPro" id="IPR036388">
    <property type="entry name" value="WH-like_DNA-bd_sf"/>
</dbReference>
<dbReference type="SUPFAM" id="SSF48008">
    <property type="entry name" value="GntR ligand-binding domain-like"/>
    <property type="match status" value="1"/>
</dbReference>
<dbReference type="GO" id="GO:0003700">
    <property type="term" value="F:DNA-binding transcription factor activity"/>
    <property type="evidence" value="ECO:0007669"/>
    <property type="project" value="InterPro"/>
</dbReference>
<dbReference type="InterPro" id="IPR008920">
    <property type="entry name" value="TF_FadR/GntR_C"/>
</dbReference>
<comment type="caution">
    <text evidence="5">The sequence shown here is derived from an EMBL/GenBank/DDBJ whole genome shotgun (WGS) entry which is preliminary data.</text>
</comment>
<feature type="domain" description="HTH gntR-type" evidence="4">
    <location>
        <begin position="17"/>
        <end position="84"/>
    </location>
</feature>
<evidence type="ECO:0000259" key="4">
    <source>
        <dbReference type="PROSITE" id="PS50949"/>
    </source>
</evidence>
<dbReference type="GO" id="GO:0003677">
    <property type="term" value="F:DNA binding"/>
    <property type="evidence" value="ECO:0007669"/>
    <property type="project" value="UniProtKB-KW"/>
</dbReference>
<evidence type="ECO:0000256" key="3">
    <source>
        <dbReference type="ARBA" id="ARBA00023163"/>
    </source>
</evidence>
<dbReference type="SMART" id="SM00895">
    <property type="entry name" value="FCD"/>
    <property type="match status" value="1"/>
</dbReference>
<evidence type="ECO:0000256" key="2">
    <source>
        <dbReference type="ARBA" id="ARBA00023125"/>
    </source>
</evidence>
<dbReference type="PROSITE" id="PS50949">
    <property type="entry name" value="HTH_GNTR"/>
    <property type="match status" value="1"/>
</dbReference>